<gene>
    <name evidence="1" type="ORF">HNR45_001255</name>
</gene>
<reference evidence="1 2" key="1">
    <citation type="submission" date="2020-08" db="EMBL/GenBank/DDBJ databases">
        <title>Genomic Encyclopedia of Type Strains, Phase IV (KMG-IV): sequencing the most valuable type-strain genomes for metagenomic binning, comparative biology and taxonomic classification.</title>
        <authorList>
            <person name="Goeker M."/>
        </authorList>
    </citation>
    <scope>NUCLEOTIDE SEQUENCE [LARGE SCALE GENOMIC DNA]</scope>
    <source>
        <strain evidence="1 2">DSM 21255</strain>
    </source>
</reference>
<sequence>MRLTILAMEPTYLLSRDLPRQQVVKGMTNVARCTAVGVSVMSSTRTTRTVLPFYGR</sequence>
<dbReference type="Proteomes" id="UP000591941">
    <property type="component" value="Unassembled WGS sequence"/>
</dbReference>
<dbReference type="AlphaFoldDB" id="A0A841R2S1"/>
<protein>
    <submittedName>
        <fullName evidence="1">Uncharacterized protein</fullName>
    </submittedName>
</protein>
<name>A0A841R2S1_9FIRM</name>
<dbReference type="GeneID" id="93486510"/>
<dbReference type="RefSeq" id="WP_159822484.1">
    <property type="nucleotide sequence ID" value="NZ_CAURBC010000006.1"/>
</dbReference>
<organism evidence="1 2">
    <name type="scientific">Negativicoccus succinicivorans</name>
    <dbReference type="NCBI Taxonomy" id="620903"/>
    <lineage>
        <taxon>Bacteria</taxon>
        <taxon>Bacillati</taxon>
        <taxon>Bacillota</taxon>
        <taxon>Negativicutes</taxon>
        <taxon>Veillonellales</taxon>
        <taxon>Veillonellaceae</taxon>
        <taxon>Negativicoccus</taxon>
    </lineage>
</organism>
<evidence type="ECO:0000313" key="1">
    <source>
        <dbReference type="EMBL" id="MBB6478185.1"/>
    </source>
</evidence>
<keyword evidence="2" id="KW-1185">Reference proteome</keyword>
<dbReference type="EMBL" id="JACHHI010000006">
    <property type="protein sequence ID" value="MBB6478185.1"/>
    <property type="molecule type" value="Genomic_DNA"/>
</dbReference>
<evidence type="ECO:0000313" key="2">
    <source>
        <dbReference type="Proteomes" id="UP000591941"/>
    </source>
</evidence>
<comment type="caution">
    <text evidence="1">The sequence shown here is derived from an EMBL/GenBank/DDBJ whole genome shotgun (WGS) entry which is preliminary data.</text>
</comment>
<proteinExistence type="predicted"/>
<accession>A0A841R2S1</accession>